<evidence type="ECO:0000313" key="1">
    <source>
        <dbReference type="EMBL" id="TWI59912.1"/>
    </source>
</evidence>
<sequence>MKRAVVISIILVIAVIGIGQWHWQNQINETAKQVNIELENERNAKEEYLPQAVDEPNQSERPMGEIKAEFATSFQEANTAYEATISQLMLEAEQEYVEVVLTGEQSHQELVDAYQQAFFEAQTEWSETFWREYEQLQLELVENGYWREDAFDFEFEHELILEVTTHTFIQALLLLGQNIQMESIAN</sequence>
<dbReference type="Proteomes" id="UP000315711">
    <property type="component" value="Unassembled WGS sequence"/>
</dbReference>
<proteinExistence type="predicted"/>
<gene>
    <name evidence="1" type="ORF">IQ10_00335</name>
</gene>
<dbReference type="AlphaFoldDB" id="A0A562QT41"/>
<evidence type="ECO:0000313" key="2">
    <source>
        <dbReference type="Proteomes" id="UP000315711"/>
    </source>
</evidence>
<dbReference type="EMBL" id="VLKZ01000001">
    <property type="protein sequence ID" value="TWI59912.1"/>
    <property type="molecule type" value="Genomic_DNA"/>
</dbReference>
<keyword evidence="2" id="KW-1185">Reference proteome</keyword>
<dbReference type="RefSeq" id="WP_144448733.1">
    <property type="nucleotide sequence ID" value="NZ_VLKZ01000001.1"/>
</dbReference>
<organism evidence="1 2">
    <name type="scientific">Halalkalibacter nanhaiisediminis</name>
    <dbReference type="NCBI Taxonomy" id="688079"/>
    <lineage>
        <taxon>Bacteria</taxon>
        <taxon>Bacillati</taxon>
        <taxon>Bacillota</taxon>
        <taxon>Bacilli</taxon>
        <taxon>Bacillales</taxon>
        <taxon>Bacillaceae</taxon>
        <taxon>Halalkalibacter</taxon>
    </lineage>
</organism>
<reference evidence="1 2" key="1">
    <citation type="journal article" date="2015" name="Stand. Genomic Sci.">
        <title>Genomic Encyclopedia of Bacterial and Archaeal Type Strains, Phase III: the genomes of soil and plant-associated and newly described type strains.</title>
        <authorList>
            <person name="Whitman W.B."/>
            <person name="Woyke T."/>
            <person name="Klenk H.P."/>
            <person name="Zhou Y."/>
            <person name="Lilburn T.G."/>
            <person name="Beck B.J."/>
            <person name="De Vos P."/>
            <person name="Vandamme P."/>
            <person name="Eisen J.A."/>
            <person name="Garrity G."/>
            <person name="Hugenholtz P."/>
            <person name="Kyrpides N.C."/>
        </authorList>
    </citation>
    <scope>NUCLEOTIDE SEQUENCE [LARGE SCALE GENOMIC DNA]</scope>
    <source>
        <strain evidence="1 2">CGMCC 1.10116</strain>
    </source>
</reference>
<accession>A0A562QT41</accession>
<dbReference type="OrthoDB" id="2917985at2"/>
<protein>
    <submittedName>
        <fullName evidence="1">Uncharacterized protein</fullName>
    </submittedName>
</protein>
<name>A0A562QT41_9BACI</name>
<comment type="caution">
    <text evidence="1">The sequence shown here is derived from an EMBL/GenBank/DDBJ whole genome shotgun (WGS) entry which is preliminary data.</text>
</comment>